<gene>
    <name evidence="1" type="ORF">UFOVP730_14</name>
</gene>
<organism evidence="1">
    <name type="scientific">uncultured Caudovirales phage</name>
    <dbReference type="NCBI Taxonomy" id="2100421"/>
    <lineage>
        <taxon>Viruses</taxon>
        <taxon>Duplodnaviria</taxon>
        <taxon>Heunggongvirae</taxon>
        <taxon>Uroviricota</taxon>
        <taxon>Caudoviricetes</taxon>
        <taxon>Peduoviridae</taxon>
        <taxon>Maltschvirus</taxon>
        <taxon>Maltschvirus maltsch</taxon>
    </lineage>
</organism>
<name>A0A6J5NPG9_9CAUD</name>
<accession>A0A6J5NPG9</accession>
<sequence length="201" mass="22637">MNRGELREYFKDILNRSDCTDAQADRFINFGIRRLERSVRLPPMESSYEYTIEGGNASLGLPSDYLELIGVFHKGKRLTRDSGSNPDQYGTSGVPQAFARIADSIVVYPTPANGEKIVIRYYGEFSNLTDDNSTTAEATLLPDAIIYAGLIYASDFYIDERKPLFEQTLATLVSEIERMAERDEFAGRDLRIGNPYSGIDY</sequence>
<reference evidence="1" key="1">
    <citation type="submission" date="2020-04" db="EMBL/GenBank/DDBJ databases">
        <authorList>
            <person name="Chiriac C."/>
            <person name="Salcher M."/>
            <person name="Ghai R."/>
            <person name="Kavagutti S V."/>
        </authorList>
    </citation>
    <scope>NUCLEOTIDE SEQUENCE</scope>
</reference>
<protein>
    <submittedName>
        <fullName evidence="1">Uncharacterized protein</fullName>
    </submittedName>
</protein>
<proteinExistence type="predicted"/>
<evidence type="ECO:0000313" key="1">
    <source>
        <dbReference type="EMBL" id="CAB4160847.1"/>
    </source>
</evidence>
<dbReference type="Pfam" id="PF24175">
    <property type="entry name" value="SU10_adaptor"/>
    <property type="match status" value="1"/>
</dbReference>
<dbReference type="InterPro" id="IPR056209">
    <property type="entry name" value="SU10_adaptor"/>
</dbReference>
<dbReference type="EMBL" id="LR796716">
    <property type="protein sequence ID" value="CAB4160847.1"/>
    <property type="molecule type" value="Genomic_DNA"/>
</dbReference>